<reference evidence="2" key="1">
    <citation type="submission" date="2021-06" db="EMBL/GenBank/DDBJ databases">
        <authorList>
            <person name="Kallberg Y."/>
            <person name="Tangrot J."/>
            <person name="Rosling A."/>
        </authorList>
    </citation>
    <scope>NUCLEOTIDE SEQUENCE</scope>
    <source>
        <strain evidence="2">FL130A</strain>
    </source>
</reference>
<organism evidence="2 3">
    <name type="scientific">Ambispora leptoticha</name>
    <dbReference type="NCBI Taxonomy" id="144679"/>
    <lineage>
        <taxon>Eukaryota</taxon>
        <taxon>Fungi</taxon>
        <taxon>Fungi incertae sedis</taxon>
        <taxon>Mucoromycota</taxon>
        <taxon>Glomeromycotina</taxon>
        <taxon>Glomeromycetes</taxon>
        <taxon>Archaeosporales</taxon>
        <taxon>Ambisporaceae</taxon>
        <taxon>Ambispora</taxon>
    </lineage>
</organism>
<sequence>MKRATTSFTARMESDTVENSENGRSGRYPMDYREFLDKKFENSIAYPACPRPTLLEILPEEVLEEHFSG</sequence>
<evidence type="ECO:0000313" key="2">
    <source>
        <dbReference type="EMBL" id="CAG8729558.1"/>
    </source>
</evidence>
<feature type="non-terminal residue" evidence="2">
    <location>
        <position position="69"/>
    </location>
</feature>
<proteinExistence type="predicted"/>
<feature type="region of interest" description="Disordered" evidence="1">
    <location>
        <begin position="1"/>
        <end position="28"/>
    </location>
</feature>
<dbReference type="AlphaFoldDB" id="A0A9N9IC75"/>
<evidence type="ECO:0000313" key="3">
    <source>
        <dbReference type="Proteomes" id="UP000789508"/>
    </source>
</evidence>
<dbReference type="Proteomes" id="UP000789508">
    <property type="component" value="Unassembled WGS sequence"/>
</dbReference>
<accession>A0A9N9IC75</accession>
<evidence type="ECO:0000256" key="1">
    <source>
        <dbReference type="SAM" id="MobiDB-lite"/>
    </source>
</evidence>
<gene>
    <name evidence="2" type="ORF">ALEPTO_LOCUS12568</name>
</gene>
<protein>
    <submittedName>
        <fullName evidence="2">6763_t:CDS:1</fullName>
    </submittedName>
</protein>
<dbReference type="EMBL" id="CAJVPS010029808">
    <property type="protein sequence ID" value="CAG8729558.1"/>
    <property type="molecule type" value="Genomic_DNA"/>
</dbReference>
<keyword evidence="3" id="KW-1185">Reference proteome</keyword>
<name>A0A9N9IC75_9GLOM</name>
<comment type="caution">
    <text evidence="2">The sequence shown here is derived from an EMBL/GenBank/DDBJ whole genome shotgun (WGS) entry which is preliminary data.</text>
</comment>